<proteinExistence type="predicted"/>
<dbReference type="EMBL" id="CAFBLP010000048">
    <property type="protein sequence ID" value="CAB4883989.1"/>
    <property type="molecule type" value="Genomic_DNA"/>
</dbReference>
<dbReference type="SUPFAM" id="SSF51679">
    <property type="entry name" value="Bacterial luciferase-like"/>
    <property type="match status" value="1"/>
</dbReference>
<gene>
    <name evidence="6" type="ORF">UFOPK3376_01873</name>
</gene>
<dbReference type="InterPro" id="IPR011251">
    <property type="entry name" value="Luciferase-like_dom"/>
</dbReference>
<reference evidence="6" key="1">
    <citation type="submission" date="2020-05" db="EMBL/GenBank/DDBJ databases">
        <authorList>
            <person name="Chiriac C."/>
            <person name="Salcher M."/>
            <person name="Ghai R."/>
            <person name="Kavagutti S V."/>
        </authorList>
    </citation>
    <scope>NUCLEOTIDE SEQUENCE</scope>
</reference>
<sequence length="313" mass="33291">MTIRVNLSAGLGARQTEDSGWLKLARNVELIGYDHLLMSDHLTRGGGAPFTAMAAAAAVTTTLRVGTYVLNNDFRHPAVVAHEFAALADISGGRATLGIGAGHMEYEYDEAGLAFDPAGVRVERMAESAEVMKRLLSGEMVSFAGRHYTLTDHGIRGADTAPVRLLIGGNGTRVLQTAGRLADMIGFSGFTPSDDGADGDTTHFTDVGLAERITVARTAAGQRWPLPIDVLVQMVVITNNAEVALDRIATRLKLPIEAVRSSPFVLVGSVAGIVERLHELNERLGVTSVTVFGHRPHTDQTETTMAPVIEALG</sequence>
<keyword evidence="1" id="KW-0285">Flavoprotein</keyword>
<protein>
    <submittedName>
        <fullName evidence="6">Unannotated protein</fullName>
    </submittedName>
</protein>
<organism evidence="6">
    <name type="scientific">freshwater metagenome</name>
    <dbReference type="NCBI Taxonomy" id="449393"/>
    <lineage>
        <taxon>unclassified sequences</taxon>
        <taxon>metagenomes</taxon>
        <taxon>ecological metagenomes</taxon>
    </lineage>
</organism>
<dbReference type="GO" id="GO:0008726">
    <property type="term" value="F:alkanesulfonate monooxygenase activity"/>
    <property type="evidence" value="ECO:0007669"/>
    <property type="project" value="TreeGrafter"/>
</dbReference>
<keyword evidence="3" id="KW-0560">Oxidoreductase</keyword>
<dbReference type="InterPro" id="IPR019923">
    <property type="entry name" value="Lucif-like_OxRdtase_MSMEG_2516"/>
</dbReference>
<dbReference type="PANTHER" id="PTHR42847:SF4">
    <property type="entry name" value="ALKANESULFONATE MONOOXYGENASE-RELATED"/>
    <property type="match status" value="1"/>
</dbReference>
<dbReference type="Gene3D" id="3.20.20.30">
    <property type="entry name" value="Luciferase-like domain"/>
    <property type="match status" value="1"/>
</dbReference>
<dbReference type="NCBIfam" id="TIGR03621">
    <property type="entry name" value="F420_MSMEG_2516"/>
    <property type="match status" value="1"/>
</dbReference>
<dbReference type="PANTHER" id="PTHR42847">
    <property type="entry name" value="ALKANESULFONATE MONOOXYGENASE"/>
    <property type="match status" value="1"/>
</dbReference>
<evidence type="ECO:0000256" key="4">
    <source>
        <dbReference type="ARBA" id="ARBA00023033"/>
    </source>
</evidence>
<evidence type="ECO:0000256" key="2">
    <source>
        <dbReference type="ARBA" id="ARBA00022643"/>
    </source>
</evidence>
<accession>A0A6J7EV41</accession>
<evidence type="ECO:0000256" key="3">
    <source>
        <dbReference type="ARBA" id="ARBA00023002"/>
    </source>
</evidence>
<dbReference type="InterPro" id="IPR050172">
    <property type="entry name" value="SsuD_RutA_monooxygenase"/>
</dbReference>
<dbReference type="AlphaFoldDB" id="A0A6J7EV41"/>
<evidence type="ECO:0000256" key="1">
    <source>
        <dbReference type="ARBA" id="ARBA00022630"/>
    </source>
</evidence>
<evidence type="ECO:0000259" key="5">
    <source>
        <dbReference type="Pfam" id="PF00296"/>
    </source>
</evidence>
<keyword evidence="4" id="KW-0503">Monooxygenase</keyword>
<name>A0A6J7EV41_9ZZZZ</name>
<evidence type="ECO:0000313" key="6">
    <source>
        <dbReference type="EMBL" id="CAB4883989.1"/>
    </source>
</evidence>
<feature type="domain" description="Luciferase-like" evidence="5">
    <location>
        <begin position="22"/>
        <end position="195"/>
    </location>
</feature>
<keyword evidence="2" id="KW-0288">FMN</keyword>
<dbReference type="InterPro" id="IPR036661">
    <property type="entry name" value="Luciferase-like_sf"/>
</dbReference>
<dbReference type="Pfam" id="PF00296">
    <property type="entry name" value="Bac_luciferase"/>
    <property type="match status" value="1"/>
</dbReference>
<dbReference type="GO" id="GO:0046306">
    <property type="term" value="P:alkanesulfonate catabolic process"/>
    <property type="evidence" value="ECO:0007669"/>
    <property type="project" value="TreeGrafter"/>
</dbReference>